<keyword evidence="3" id="KW-0067">ATP-binding</keyword>
<evidence type="ECO:0000256" key="1">
    <source>
        <dbReference type="SAM" id="MobiDB-lite"/>
    </source>
</evidence>
<dbReference type="RefSeq" id="XP_019615939.1">
    <property type="nucleotide sequence ID" value="XM_019760380.1"/>
</dbReference>
<dbReference type="Proteomes" id="UP000515135">
    <property type="component" value="Unplaced"/>
</dbReference>
<evidence type="ECO:0000313" key="2">
    <source>
        <dbReference type="Proteomes" id="UP000515135"/>
    </source>
</evidence>
<keyword evidence="3" id="KW-0347">Helicase</keyword>
<proteinExistence type="predicted"/>
<feature type="region of interest" description="Disordered" evidence="1">
    <location>
        <begin position="1"/>
        <end position="108"/>
    </location>
</feature>
<keyword evidence="2" id="KW-1185">Reference proteome</keyword>
<dbReference type="GO" id="GO:0004386">
    <property type="term" value="F:helicase activity"/>
    <property type="evidence" value="ECO:0007669"/>
    <property type="project" value="UniProtKB-KW"/>
</dbReference>
<evidence type="ECO:0000313" key="3">
    <source>
        <dbReference type="RefSeq" id="XP_019615939.1"/>
    </source>
</evidence>
<dbReference type="KEGG" id="bbel:109463538"/>
<feature type="compositionally biased region" description="Basic and acidic residues" evidence="1">
    <location>
        <begin position="7"/>
        <end position="27"/>
    </location>
</feature>
<feature type="non-terminal residue" evidence="3">
    <location>
        <position position="108"/>
    </location>
</feature>
<protein>
    <submittedName>
        <fullName evidence="3">Probable ATP-dependent RNA helicase DDX23</fullName>
    </submittedName>
</protein>
<dbReference type="GeneID" id="109463538"/>
<sequence>MKSPVSKKPEKDNTSDDSLKENKHNGTADDNPDIRTPPKRKGNKQKWTPLPLEEPKNESRISKARRAREREKERDDSESGRSRERPSRGGRDRKKDKDGGRRDISPDR</sequence>
<name>A0A6P4XZT7_BRABE</name>
<keyword evidence="3" id="KW-0547">Nucleotide-binding</keyword>
<organism evidence="2 3">
    <name type="scientific">Branchiostoma belcheri</name>
    <name type="common">Amphioxus</name>
    <dbReference type="NCBI Taxonomy" id="7741"/>
    <lineage>
        <taxon>Eukaryota</taxon>
        <taxon>Metazoa</taxon>
        <taxon>Chordata</taxon>
        <taxon>Cephalochordata</taxon>
        <taxon>Leptocardii</taxon>
        <taxon>Amphioxiformes</taxon>
        <taxon>Branchiostomatidae</taxon>
        <taxon>Branchiostoma</taxon>
    </lineage>
</organism>
<feature type="compositionally biased region" description="Basic and acidic residues" evidence="1">
    <location>
        <begin position="68"/>
        <end position="108"/>
    </location>
</feature>
<dbReference type="AlphaFoldDB" id="A0A6P4XZT7"/>
<reference evidence="3" key="1">
    <citation type="submission" date="2025-08" db="UniProtKB">
        <authorList>
            <consortium name="RefSeq"/>
        </authorList>
    </citation>
    <scope>IDENTIFICATION</scope>
    <source>
        <tissue evidence="3">Gonad</tissue>
    </source>
</reference>
<keyword evidence="3" id="KW-0378">Hydrolase</keyword>
<gene>
    <name evidence="3" type="primary">LOC109463538</name>
</gene>
<accession>A0A6P4XZT7</accession>